<feature type="compositionally biased region" description="Polar residues" evidence="2">
    <location>
        <begin position="273"/>
        <end position="282"/>
    </location>
</feature>
<name>A0A401S8A8_CHIPU</name>
<comment type="similarity">
    <text evidence="1">Belongs to the Bcl-2 family.</text>
</comment>
<dbReference type="InterPro" id="IPR046371">
    <property type="entry name" value="Bcl-2_BH1-3"/>
</dbReference>
<dbReference type="GO" id="GO:0016020">
    <property type="term" value="C:membrane"/>
    <property type="evidence" value="ECO:0007669"/>
    <property type="project" value="TreeGrafter"/>
</dbReference>
<dbReference type="GO" id="GO:0006915">
    <property type="term" value="P:apoptotic process"/>
    <property type="evidence" value="ECO:0007669"/>
    <property type="project" value="InterPro"/>
</dbReference>
<evidence type="ECO:0000313" key="6">
    <source>
        <dbReference type="Proteomes" id="UP000287033"/>
    </source>
</evidence>
<dbReference type="FunFam" id="1.10.437.10:FF:000015">
    <property type="entry name" value="BCL2 like 13"/>
    <property type="match status" value="1"/>
</dbReference>
<dbReference type="InterPro" id="IPR036834">
    <property type="entry name" value="Bcl-2-like_sf"/>
</dbReference>
<evidence type="ECO:0000259" key="4">
    <source>
        <dbReference type="Pfam" id="PF00452"/>
    </source>
</evidence>
<dbReference type="GO" id="GO:0005739">
    <property type="term" value="C:mitochondrion"/>
    <property type="evidence" value="ECO:0007669"/>
    <property type="project" value="TreeGrafter"/>
</dbReference>
<keyword evidence="6" id="KW-1185">Reference proteome</keyword>
<keyword evidence="3" id="KW-0812">Transmembrane</keyword>
<protein>
    <recommendedName>
        <fullName evidence="4">Bcl-2 Bcl-2 homology region 1-3 domain-containing protein</fullName>
    </recommendedName>
</protein>
<evidence type="ECO:0000256" key="3">
    <source>
        <dbReference type="SAM" id="Phobius"/>
    </source>
</evidence>
<keyword evidence="3" id="KW-0472">Membrane</keyword>
<sequence length="498" mass="54789">MHVSLAKAVACPISRHVISFEHYQDNVKMATAIPEGFHYETRYVVLNYLGLVSQEKTPEQTGEGTQSTERPPLQRNVAEKIKTEIKEELHLLHNDINKAFSSTGFDCHTSPVFSPANPEISIEDCLAHLGEKVFREFAVQLQAALQNVLSKPLEYEVYKEQTNRVATNTSGWNKVLISLVLLQQLLASHHQQPLRELVELGVKYIEETDADFIIQQGGWGTVFSLDSEEEEQGETVDDSNDIYILTSDNSGQVSPPEPLTATSSWQAAGLPASLSTSQSWHTESMPVSLGTESWQQLSIDPEDMKSLDSNGGGEERSENNSSNSDIVHVEKEELPEAVESQEIELKTPVSAAEIKSAPLLSQQTAQVEVKPSAEIGKADTFSEVAIGLITDLEEKPVTPAREMAVESSKPHQSTSLQEIRKQLEGIKKGVWEDETKTKPEEDVEKGEKVEITSLAKSEEAEEIVPAKSNASVLIYGGAAAFAMLAVAVGVVLAWRKRF</sequence>
<accession>A0A401S8A8</accession>
<feature type="compositionally biased region" description="Polar residues" evidence="2">
    <location>
        <begin position="59"/>
        <end position="69"/>
    </location>
</feature>
<feature type="transmembrane region" description="Helical" evidence="3">
    <location>
        <begin position="472"/>
        <end position="494"/>
    </location>
</feature>
<dbReference type="OMA" id="WNKVLIS"/>
<organism evidence="5 6">
    <name type="scientific">Chiloscyllium punctatum</name>
    <name type="common">Brownbanded bambooshark</name>
    <name type="synonym">Hemiscyllium punctatum</name>
    <dbReference type="NCBI Taxonomy" id="137246"/>
    <lineage>
        <taxon>Eukaryota</taxon>
        <taxon>Metazoa</taxon>
        <taxon>Chordata</taxon>
        <taxon>Craniata</taxon>
        <taxon>Vertebrata</taxon>
        <taxon>Chondrichthyes</taxon>
        <taxon>Elasmobranchii</taxon>
        <taxon>Galeomorphii</taxon>
        <taxon>Galeoidea</taxon>
        <taxon>Orectolobiformes</taxon>
        <taxon>Hemiscylliidae</taxon>
        <taxon>Chiloscyllium</taxon>
    </lineage>
</organism>
<dbReference type="Gene3D" id="1.10.437.10">
    <property type="entry name" value="Blc2-like"/>
    <property type="match status" value="1"/>
</dbReference>
<feature type="region of interest" description="Disordered" evidence="2">
    <location>
        <begin position="56"/>
        <end position="75"/>
    </location>
</feature>
<dbReference type="Pfam" id="PF00452">
    <property type="entry name" value="Bcl-2"/>
    <property type="match status" value="1"/>
</dbReference>
<evidence type="ECO:0000313" key="5">
    <source>
        <dbReference type="EMBL" id="GCC26621.1"/>
    </source>
</evidence>
<dbReference type="SUPFAM" id="SSF56854">
    <property type="entry name" value="Bcl-2 inhibitors of programmed cell death"/>
    <property type="match status" value="1"/>
</dbReference>
<feature type="domain" description="Bcl-2 Bcl-2 homology region 1-3" evidence="4">
    <location>
        <begin position="126"/>
        <end position="219"/>
    </location>
</feature>
<evidence type="ECO:0000256" key="2">
    <source>
        <dbReference type="SAM" id="MobiDB-lite"/>
    </source>
</evidence>
<proteinExistence type="inferred from homology"/>
<dbReference type="OrthoDB" id="8959856at2759"/>
<keyword evidence="3" id="KW-1133">Transmembrane helix</keyword>
<dbReference type="STRING" id="137246.A0A401S8A8"/>
<dbReference type="AlphaFoldDB" id="A0A401S8A8"/>
<comment type="caution">
    <text evidence="5">The sequence shown here is derived from an EMBL/GenBank/DDBJ whole genome shotgun (WGS) entry which is preliminary data.</text>
</comment>
<dbReference type="PANTHER" id="PTHR15758:SF2">
    <property type="entry name" value="BCL-2-LIKE PROTEIN 13"/>
    <property type="match status" value="1"/>
</dbReference>
<reference evidence="5 6" key="1">
    <citation type="journal article" date="2018" name="Nat. Ecol. Evol.">
        <title>Shark genomes provide insights into elasmobranch evolution and the origin of vertebrates.</title>
        <authorList>
            <person name="Hara Y"/>
            <person name="Yamaguchi K"/>
            <person name="Onimaru K"/>
            <person name="Kadota M"/>
            <person name="Koyanagi M"/>
            <person name="Keeley SD"/>
            <person name="Tatsumi K"/>
            <person name="Tanaka K"/>
            <person name="Motone F"/>
            <person name="Kageyama Y"/>
            <person name="Nozu R"/>
            <person name="Adachi N"/>
            <person name="Nishimura O"/>
            <person name="Nakagawa R"/>
            <person name="Tanegashima C"/>
            <person name="Kiyatake I"/>
            <person name="Matsumoto R"/>
            <person name="Murakumo K"/>
            <person name="Nishida K"/>
            <person name="Terakita A"/>
            <person name="Kuratani S"/>
            <person name="Sato K"/>
            <person name="Hyodo S Kuraku.S."/>
        </authorList>
    </citation>
    <scope>NUCLEOTIDE SEQUENCE [LARGE SCALE GENOMIC DNA]</scope>
</reference>
<dbReference type="PANTHER" id="PTHR15758">
    <property type="entry name" value="BCL-2-LIKE PROTEIN 13"/>
    <property type="match status" value="1"/>
</dbReference>
<dbReference type="InterPro" id="IPR042398">
    <property type="entry name" value="BCL2L13"/>
</dbReference>
<gene>
    <name evidence="5" type="ORF">chiPu_0005039</name>
</gene>
<dbReference type="EMBL" id="BEZZ01000132">
    <property type="protein sequence ID" value="GCC26621.1"/>
    <property type="molecule type" value="Genomic_DNA"/>
</dbReference>
<feature type="region of interest" description="Disordered" evidence="2">
    <location>
        <begin position="245"/>
        <end position="326"/>
    </location>
</feature>
<evidence type="ECO:0000256" key="1">
    <source>
        <dbReference type="ARBA" id="ARBA00009458"/>
    </source>
</evidence>
<dbReference type="GO" id="GO:0042981">
    <property type="term" value="P:regulation of apoptotic process"/>
    <property type="evidence" value="ECO:0007669"/>
    <property type="project" value="InterPro"/>
</dbReference>
<dbReference type="Proteomes" id="UP000287033">
    <property type="component" value="Unassembled WGS sequence"/>
</dbReference>